<name>A0A8H4QUS6_9AGAR</name>
<evidence type="ECO:0000256" key="1">
    <source>
        <dbReference type="SAM" id="MobiDB-lite"/>
    </source>
</evidence>
<comment type="caution">
    <text evidence="3">The sequence shown here is derived from an EMBL/GenBank/DDBJ whole genome shotgun (WGS) entry which is preliminary data.</text>
</comment>
<feature type="compositionally biased region" description="Polar residues" evidence="1">
    <location>
        <begin position="238"/>
        <end position="255"/>
    </location>
</feature>
<evidence type="ECO:0000259" key="2">
    <source>
        <dbReference type="Pfam" id="PF09994"/>
    </source>
</evidence>
<evidence type="ECO:0000313" key="3">
    <source>
        <dbReference type="EMBL" id="KAF4617238.1"/>
    </source>
</evidence>
<dbReference type="InterPro" id="IPR018712">
    <property type="entry name" value="Tle1-like_cat"/>
</dbReference>
<proteinExistence type="predicted"/>
<dbReference type="PANTHER" id="PTHR33840:SF2">
    <property type="entry name" value="TLE1 PHOSPHOLIPASE DOMAIN-CONTAINING PROTEIN"/>
    <property type="match status" value="1"/>
</dbReference>
<dbReference type="Pfam" id="PF09994">
    <property type="entry name" value="T6SS_Tle1-like_cat"/>
    <property type="match status" value="1"/>
</dbReference>
<gene>
    <name evidence="3" type="ORF">D9613_006203</name>
</gene>
<dbReference type="AlphaFoldDB" id="A0A8H4QUS6"/>
<organism evidence="3 4">
    <name type="scientific">Agrocybe pediades</name>
    <dbReference type="NCBI Taxonomy" id="84607"/>
    <lineage>
        <taxon>Eukaryota</taxon>
        <taxon>Fungi</taxon>
        <taxon>Dikarya</taxon>
        <taxon>Basidiomycota</taxon>
        <taxon>Agaricomycotina</taxon>
        <taxon>Agaricomycetes</taxon>
        <taxon>Agaricomycetidae</taxon>
        <taxon>Agaricales</taxon>
        <taxon>Agaricineae</taxon>
        <taxon>Strophariaceae</taxon>
        <taxon>Agrocybe</taxon>
    </lineage>
</organism>
<evidence type="ECO:0000313" key="4">
    <source>
        <dbReference type="Proteomes" id="UP000521872"/>
    </source>
</evidence>
<dbReference type="EMBL" id="JAACJL010000030">
    <property type="protein sequence ID" value="KAF4617238.1"/>
    <property type="molecule type" value="Genomic_DNA"/>
</dbReference>
<reference evidence="3 4" key="1">
    <citation type="submission" date="2019-12" db="EMBL/GenBank/DDBJ databases">
        <authorList>
            <person name="Floudas D."/>
            <person name="Bentzer J."/>
            <person name="Ahren D."/>
            <person name="Johansson T."/>
            <person name="Persson P."/>
            <person name="Tunlid A."/>
        </authorList>
    </citation>
    <scope>NUCLEOTIDE SEQUENCE [LARGE SCALE GENOMIC DNA]</scope>
    <source>
        <strain evidence="3 4">CBS 102.39</strain>
    </source>
</reference>
<dbReference type="PANTHER" id="PTHR33840">
    <property type="match status" value="1"/>
</dbReference>
<feature type="domain" description="T6SS Phospholipase effector Tle1-like catalytic" evidence="2">
    <location>
        <begin position="11"/>
        <end position="346"/>
    </location>
</feature>
<keyword evidence="4" id="KW-1185">Reference proteome</keyword>
<dbReference type="Proteomes" id="UP000521872">
    <property type="component" value="Unassembled WGS sequence"/>
</dbReference>
<feature type="region of interest" description="Disordered" evidence="1">
    <location>
        <begin position="225"/>
        <end position="276"/>
    </location>
</feature>
<sequence length="467" mass="52130">MTQPRDERKSRSLVLCFDGTSNEYDADNTNVVKFFALLRKDDPDEQLCYYQAGVGTYFQPGVVSPLFEWCAKILDLAVAWYLDQHVMDGYLFLMQNYRAGDKICIFGFSRGAYTARALAGFLYKIGLLSKDNQSQVTFAYKMYKRTDAEGLQLCAGFKETYCQSVTVEFLGVWDTVASVGVIMGRTLPFTNSNRAIKTFRHALSLDEASLHPFCADAPNRWCQSLNLPSPTPEDAANDPQQASPAVERTASSAFTIPNGFDGTSMKESPTKQNKKSWGFFGKGGSVKVKPTGKSIAPVLVEDDNGQEDDVLEVWFSGCHSDVGGGAVTNDTASSLANISLRWMVREAATAACGIKFDEDALARAKISIQLEPTEEELDMDNNDALEPIHDELKANPLWWLLEIVPTKYSWQDANGVWHGKWSFNLGRGRNIMDPQPNFHATVRRRMQSPLKYTPKAKWTFGTESYVH</sequence>
<protein>
    <recommendedName>
        <fullName evidence="2">T6SS Phospholipase effector Tle1-like catalytic domain-containing protein</fullName>
    </recommendedName>
</protein>
<accession>A0A8H4QUS6</accession>